<evidence type="ECO:0000313" key="2">
    <source>
        <dbReference type="EMBL" id="KDR79737.1"/>
    </source>
</evidence>
<dbReference type="Proteomes" id="UP000027222">
    <property type="component" value="Unassembled WGS sequence"/>
</dbReference>
<sequence length="110" mass="12245">MQRAVSVGKRKPHKSKEKEQKEQKHPRKKGEKETKENALGIIIRHNYTSYSQATPSDMSQGFVNGTGRPATIARQMQRHHPGCSDELGAITRVEDVGVRPDVEREGGDGP</sequence>
<organism evidence="2 3">
    <name type="scientific">Galerina marginata (strain CBS 339.88)</name>
    <dbReference type="NCBI Taxonomy" id="685588"/>
    <lineage>
        <taxon>Eukaryota</taxon>
        <taxon>Fungi</taxon>
        <taxon>Dikarya</taxon>
        <taxon>Basidiomycota</taxon>
        <taxon>Agaricomycotina</taxon>
        <taxon>Agaricomycetes</taxon>
        <taxon>Agaricomycetidae</taxon>
        <taxon>Agaricales</taxon>
        <taxon>Agaricineae</taxon>
        <taxon>Strophariaceae</taxon>
        <taxon>Galerina</taxon>
    </lineage>
</organism>
<name>A0A067TBK5_GALM3</name>
<reference evidence="3" key="1">
    <citation type="journal article" date="2014" name="Proc. Natl. Acad. Sci. U.S.A.">
        <title>Extensive sampling of basidiomycete genomes demonstrates inadequacy of the white-rot/brown-rot paradigm for wood decay fungi.</title>
        <authorList>
            <person name="Riley R."/>
            <person name="Salamov A.A."/>
            <person name="Brown D.W."/>
            <person name="Nagy L.G."/>
            <person name="Floudas D."/>
            <person name="Held B.W."/>
            <person name="Levasseur A."/>
            <person name="Lombard V."/>
            <person name="Morin E."/>
            <person name="Otillar R."/>
            <person name="Lindquist E.A."/>
            <person name="Sun H."/>
            <person name="LaButti K.M."/>
            <person name="Schmutz J."/>
            <person name="Jabbour D."/>
            <person name="Luo H."/>
            <person name="Baker S.E."/>
            <person name="Pisabarro A.G."/>
            <person name="Walton J.D."/>
            <person name="Blanchette R.A."/>
            <person name="Henrissat B."/>
            <person name="Martin F."/>
            <person name="Cullen D."/>
            <person name="Hibbett D.S."/>
            <person name="Grigoriev I.V."/>
        </authorList>
    </citation>
    <scope>NUCLEOTIDE SEQUENCE [LARGE SCALE GENOMIC DNA]</scope>
    <source>
        <strain evidence="3">CBS 339.88</strain>
    </source>
</reference>
<keyword evidence="3" id="KW-1185">Reference proteome</keyword>
<dbReference type="HOGENOM" id="CLU_2171274_0_0_1"/>
<accession>A0A067TBK5</accession>
<evidence type="ECO:0000313" key="3">
    <source>
        <dbReference type="Proteomes" id="UP000027222"/>
    </source>
</evidence>
<feature type="region of interest" description="Disordered" evidence="1">
    <location>
        <begin position="1"/>
        <end position="37"/>
    </location>
</feature>
<dbReference type="EMBL" id="KL142372">
    <property type="protein sequence ID" value="KDR79737.1"/>
    <property type="molecule type" value="Genomic_DNA"/>
</dbReference>
<dbReference type="AlphaFoldDB" id="A0A067TBK5"/>
<gene>
    <name evidence="2" type="ORF">GALMADRAFT_1162912</name>
</gene>
<evidence type="ECO:0000256" key="1">
    <source>
        <dbReference type="SAM" id="MobiDB-lite"/>
    </source>
</evidence>
<protein>
    <submittedName>
        <fullName evidence="2">Uncharacterized protein</fullName>
    </submittedName>
</protein>
<proteinExistence type="predicted"/>